<protein>
    <submittedName>
        <fullName evidence="2">Uncharacterized protein</fullName>
    </submittedName>
</protein>
<accession>A0A917AEJ1</accession>
<evidence type="ECO:0000313" key="3">
    <source>
        <dbReference type="Proteomes" id="UP000612855"/>
    </source>
</evidence>
<dbReference type="Proteomes" id="UP000612855">
    <property type="component" value="Unassembled WGS sequence"/>
</dbReference>
<dbReference type="EMBL" id="BMFJ01000002">
    <property type="protein sequence ID" value="GGE45937.1"/>
    <property type="molecule type" value="Genomic_DNA"/>
</dbReference>
<dbReference type="AlphaFoldDB" id="A0A917AEJ1"/>
<feature type="transmembrane region" description="Helical" evidence="1">
    <location>
        <begin position="29"/>
        <end position="51"/>
    </location>
</feature>
<keyword evidence="3" id="KW-1185">Reference proteome</keyword>
<sequence>MQTLFLILVAILGVGLFTALIRRGPNRRFFPMLIAGVILLGGTGVAMIRLLPIDAAEHGTRVYVALTLLWVGWIGIVALAVQWILRRASGSYPWPVVAGTFATLAPVFGFLVAKALA</sequence>
<evidence type="ECO:0000256" key="1">
    <source>
        <dbReference type="SAM" id="Phobius"/>
    </source>
</evidence>
<comment type="caution">
    <text evidence="2">The sequence shown here is derived from an EMBL/GenBank/DDBJ whole genome shotgun (WGS) entry which is preliminary data.</text>
</comment>
<organism evidence="2 3">
    <name type="scientific">Primorskyibacter flagellatus</name>
    <dbReference type="NCBI Taxonomy" id="1387277"/>
    <lineage>
        <taxon>Bacteria</taxon>
        <taxon>Pseudomonadati</taxon>
        <taxon>Pseudomonadota</taxon>
        <taxon>Alphaproteobacteria</taxon>
        <taxon>Rhodobacterales</taxon>
        <taxon>Roseobacteraceae</taxon>
        <taxon>Primorskyibacter</taxon>
    </lineage>
</organism>
<keyword evidence="1" id="KW-1133">Transmembrane helix</keyword>
<feature type="transmembrane region" description="Helical" evidence="1">
    <location>
        <begin position="63"/>
        <end position="85"/>
    </location>
</feature>
<feature type="transmembrane region" description="Helical" evidence="1">
    <location>
        <begin position="91"/>
        <end position="113"/>
    </location>
</feature>
<keyword evidence="1" id="KW-0812">Transmembrane</keyword>
<name>A0A917AEJ1_9RHOB</name>
<evidence type="ECO:0000313" key="2">
    <source>
        <dbReference type="EMBL" id="GGE45937.1"/>
    </source>
</evidence>
<reference evidence="3" key="1">
    <citation type="journal article" date="2019" name="Int. J. Syst. Evol. Microbiol.">
        <title>The Global Catalogue of Microorganisms (GCM) 10K type strain sequencing project: providing services to taxonomists for standard genome sequencing and annotation.</title>
        <authorList>
            <consortium name="The Broad Institute Genomics Platform"/>
            <consortium name="The Broad Institute Genome Sequencing Center for Infectious Disease"/>
            <person name="Wu L."/>
            <person name="Ma J."/>
        </authorList>
    </citation>
    <scope>NUCLEOTIDE SEQUENCE [LARGE SCALE GENOMIC DNA]</scope>
    <source>
        <strain evidence="3">CGMCC 1.12664</strain>
    </source>
</reference>
<proteinExistence type="predicted"/>
<gene>
    <name evidence="2" type="ORF">GCM10011360_36480</name>
</gene>
<keyword evidence="1" id="KW-0472">Membrane</keyword>